<feature type="domain" description="Wax synthase" evidence="8">
    <location>
        <begin position="233"/>
        <end position="320"/>
    </location>
</feature>
<keyword evidence="4 7" id="KW-0812">Transmembrane</keyword>
<evidence type="ECO:0000256" key="5">
    <source>
        <dbReference type="ARBA" id="ARBA00022989"/>
    </source>
</evidence>
<dbReference type="Pfam" id="PF13813">
    <property type="entry name" value="MBOAT_2"/>
    <property type="match status" value="1"/>
</dbReference>
<protein>
    <recommendedName>
        <fullName evidence="8">Wax synthase domain-containing protein</fullName>
    </recommendedName>
</protein>
<dbReference type="InterPro" id="IPR044851">
    <property type="entry name" value="Wax_synthase"/>
</dbReference>
<evidence type="ECO:0000256" key="4">
    <source>
        <dbReference type="ARBA" id="ARBA00022692"/>
    </source>
</evidence>
<feature type="transmembrane region" description="Helical" evidence="7">
    <location>
        <begin position="285"/>
        <end position="302"/>
    </location>
</feature>
<dbReference type="PANTHER" id="PTHR31595">
    <property type="entry name" value="LONG-CHAIN-ALCOHOL O-FATTY-ACYLTRANSFERASE 3-RELATED"/>
    <property type="match status" value="1"/>
</dbReference>
<comment type="subcellular location">
    <subcellularLocation>
        <location evidence="1">Membrane</location>
        <topology evidence="1">Multi-pass membrane protein</topology>
    </subcellularLocation>
</comment>
<organism evidence="9 10">
    <name type="scientific">Cladophialophora chaetospira</name>
    <dbReference type="NCBI Taxonomy" id="386627"/>
    <lineage>
        <taxon>Eukaryota</taxon>
        <taxon>Fungi</taxon>
        <taxon>Dikarya</taxon>
        <taxon>Ascomycota</taxon>
        <taxon>Pezizomycotina</taxon>
        <taxon>Eurotiomycetes</taxon>
        <taxon>Chaetothyriomycetidae</taxon>
        <taxon>Chaetothyriales</taxon>
        <taxon>Herpotrichiellaceae</taxon>
        <taxon>Cladophialophora</taxon>
    </lineage>
</organism>
<gene>
    <name evidence="9" type="ORF">H2200_007803</name>
</gene>
<keyword evidence="5 7" id="KW-1133">Transmembrane helix</keyword>
<dbReference type="InterPro" id="IPR032805">
    <property type="entry name" value="Wax_synthase_dom"/>
</dbReference>
<dbReference type="Proteomes" id="UP001172673">
    <property type="component" value="Unassembled WGS sequence"/>
</dbReference>
<keyword evidence="10" id="KW-1185">Reference proteome</keyword>
<comment type="caution">
    <text evidence="9">The sequence shown here is derived from an EMBL/GenBank/DDBJ whole genome shotgun (WGS) entry which is preliminary data.</text>
</comment>
<dbReference type="GO" id="GO:0008374">
    <property type="term" value="F:O-acyltransferase activity"/>
    <property type="evidence" value="ECO:0007669"/>
    <property type="project" value="InterPro"/>
</dbReference>
<comment type="similarity">
    <text evidence="2">Belongs to the wax synthase family.</text>
</comment>
<proteinExistence type="inferred from homology"/>
<keyword evidence="3" id="KW-0808">Transferase</keyword>
<evidence type="ECO:0000256" key="1">
    <source>
        <dbReference type="ARBA" id="ARBA00004141"/>
    </source>
</evidence>
<evidence type="ECO:0000313" key="9">
    <source>
        <dbReference type="EMBL" id="KAJ9607725.1"/>
    </source>
</evidence>
<dbReference type="GO" id="GO:0006629">
    <property type="term" value="P:lipid metabolic process"/>
    <property type="evidence" value="ECO:0007669"/>
    <property type="project" value="InterPro"/>
</dbReference>
<feature type="transmembrane region" description="Helical" evidence="7">
    <location>
        <begin position="314"/>
        <end position="336"/>
    </location>
</feature>
<evidence type="ECO:0000256" key="6">
    <source>
        <dbReference type="ARBA" id="ARBA00023136"/>
    </source>
</evidence>
<evidence type="ECO:0000256" key="7">
    <source>
        <dbReference type="SAM" id="Phobius"/>
    </source>
</evidence>
<dbReference type="PANTHER" id="PTHR31595:SF53">
    <property type="entry name" value="ACETYLTRANSFERASE SIRH"/>
    <property type="match status" value="1"/>
</dbReference>
<evidence type="ECO:0000259" key="8">
    <source>
        <dbReference type="Pfam" id="PF13813"/>
    </source>
</evidence>
<dbReference type="EMBL" id="JAPDRK010000011">
    <property type="protein sequence ID" value="KAJ9607725.1"/>
    <property type="molecule type" value="Genomic_DNA"/>
</dbReference>
<feature type="transmembrane region" description="Helical" evidence="7">
    <location>
        <begin position="20"/>
        <end position="38"/>
    </location>
</feature>
<sequence>MDSKWFPPPDRPFQPGGGSIFGAGIIGVTTLLLPQGAFRKTIAIPPILWILYNMRQHTTGKPEEDYLTAINVSMALARFLDVCVLRDAEKEFRRVNTDESARETPNEIKKMTLWQKLRWNLDLFTTMRGIGWNWRVKNVDEVPLDTSRSAFVLEQILRASYCFAFLDIDEWYMRRTPFGDRTAPLPDFFSLPLLQQVFLGWESGLRSGMSMVLGYYLLSAVVVGTGIHSPQSWPPMFGSFLTKGYTMRNIWGYCWHQILRRVFETANSSLTRLMRIRKGTLTSRYFQLYNAFFVSALIHHIGSLNCPYSVMVWYQFYFFMIQPVAITVEDFAIYLGKKMGLQDNWKTRVPRDMWLLG</sequence>
<dbReference type="GO" id="GO:0016020">
    <property type="term" value="C:membrane"/>
    <property type="evidence" value="ECO:0007669"/>
    <property type="project" value="UniProtKB-SubCell"/>
</dbReference>
<evidence type="ECO:0000256" key="2">
    <source>
        <dbReference type="ARBA" id="ARBA00007282"/>
    </source>
</evidence>
<name>A0AA38X6F6_9EURO</name>
<reference evidence="9" key="1">
    <citation type="submission" date="2022-10" db="EMBL/GenBank/DDBJ databases">
        <title>Culturing micro-colonial fungi from biological soil crusts in the Mojave desert and describing Neophaeococcomyces mojavensis, and introducing the new genera and species Taxawa tesnikishii.</title>
        <authorList>
            <person name="Kurbessoian T."/>
            <person name="Stajich J.E."/>
        </authorList>
    </citation>
    <scope>NUCLEOTIDE SEQUENCE</scope>
    <source>
        <strain evidence="9">TK_41</strain>
    </source>
</reference>
<keyword evidence="6 7" id="KW-0472">Membrane</keyword>
<evidence type="ECO:0000313" key="10">
    <source>
        <dbReference type="Proteomes" id="UP001172673"/>
    </source>
</evidence>
<dbReference type="AlphaFoldDB" id="A0AA38X6F6"/>
<accession>A0AA38X6F6</accession>
<evidence type="ECO:0000256" key="3">
    <source>
        <dbReference type="ARBA" id="ARBA00022679"/>
    </source>
</evidence>